<dbReference type="InterPro" id="IPR020904">
    <property type="entry name" value="Sc_DH/Rdtase_CS"/>
</dbReference>
<gene>
    <name evidence="5" type="ORF">FGL98_01905</name>
</gene>
<protein>
    <submittedName>
        <fullName evidence="5">SDR family oxidoreductase</fullName>
    </submittedName>
</protein>
<dbReference type="InterPro" id="IPR057326">
    <property type="entry name" value="KR_dom"/>
</dbReference>
<dbReference type="InterPro" id="IPR002347">
    <property type="entry name" value="SDR_fam"/>
</dbReference>
<proteinExistence type="inferred from homology"/>
<dbReference type="CDD" id="cd05374">
    <property type="entry name" value="17beta-HSD-like_SDR_c"/>
    <property type="match status" value="1"/>
</dbReference>
<name>A0A563EA74_9MICO</name>
<dbReference type="PRINTS" id="PR00081">
    <property type="entry name" value="GDHRDH"/>
</dbReference>
<dbReference type="GO" id="GO:0016491">
    <property type="term" value="F:oxidoreductase activity"/>
    <property type="evidence" value="ECO:0007669"/>
    <property type="project" value="UniProtKB-KW"/>
</dbReference>
<sequence length="266" mass="28165">MRTALVTGASSGIGKAVAARLVADGFRVLGTSRRPESIPDDARVAGVEYLALDLTDDASIAACVEAAGAVDVLVNNAGESQSGPLEEVPSDAIQRLFQLNVFGAVRLTQLVLPGMRDRGYGRVVMVGSMLASFPVAYRSTYCASKAAIKAFAMSARPEATPYGVWLTTVEPGSIATGIGERRTKYLAEGSPYADECTTVIRELDRKERAGIGADQVAATVVDAITADRPKPLYAVGSNAPVVFALRRLVPRGILEKVVNRQFGLHR</sequence>
<dbReference type="SUPFAM" id="SSF51735">
    <property type="entry name" value="NAD(P)-binding Rossmann-fold domains"/>
    <property type="match status" value="1"/>
</dbReference>
<dbReference type="OrthoDB" id="9792003at2"/>
<dbReference type="AlphaFoldDB" id="A0A563EA74"/>
<keyword evidence="2" id="KW-0560">Oxidoreductase</keyword>
<dbReference type="InterPro" id="IPR036291">
    <property type="entry name" value="NAD(P)-bd_dom_sf"/>
</dbReference>
<dbReference type="SMART" id="SM00822">
    <property type="entry name" value="PKS_KR"/>
    <property type="match status" value="1"/>
</dbReference>
<reference evidence="5 6" key="1">
    <citation type="submission" date="2019-05" db="EMBL/GenBank/DDBJ databases">
        <authorList>
            <person name="Lee S.D."/>
        </authorList>
    </citation>
    <scope>NUCLEOTIDE SEQUENCE [LARGE SCALE GENOMIC DNA]</scope>
    <source>
        <strain evidence="5 6">C5-26</strain>
    </source>
</reference>
<evidence type="ECO:0000259" key="4">
    <source>
        <dbReference type="SMART" id="SM00822"/>
    </source>
</evidence>
<dbReference type="Gene3D" id="3.40.50.720">
    <property type="entry name" value="NAD(P)-binding Rossmann-like Domain"/>
    <property type="match status" value="1"/>
</dbReference>
<dbReference type="PROSITE" id="PS00061">
    <property type="entry name" value="ADH_SHORT"/>
    <property type="match status" value="1"/>
</dbReference>
<dbReference type="PRINTS" id="PR00080">
    <property type="entry name" value="SDRFAMILY"/>
</dbReference>
<evidence type="ECO:0000313" key="6">
    <source>
        <dbReference type="Proteomes" id="UP000320244"/>
    </source>
</evidence>
<accession>A0A563EA74</accession>
<organism evidence="5 6">
    <name type="scientific">Leekyejoonella antrihumi</name>
    <dbReference type="NCBI Taxonomy" id="1660198"/>
    <lineage>
        <taxon>Bacteria</taxon>
        <taxon>Bacillati</taxon>
        <taxon>Actinomycetota</taxon>
        <taxon>Actinomycetes</taxon>
        <taxon>Micrococcales</taxon>
        <taxon>Dermacoccaceae</taxon>
        <taxon>Leekyejoonella</taxon>
    </lineage>
</organism>
<evidence type="ECO:0000256" key="1">
    <source>
        <dbReference type="ARBA" id="ARBA00006484"/>
    </source>
</evidence>
<evidence type="ECO:0000256" key="2">
    <source>
        <dbReference type="ARBA" id="ARBA00023002"/>
    </source>
</evidence>
<feature type="domain" description="Ketoreductase" evidence="4">
    <location>
        <begin position="2"/>
        <end position="168"/>
    </location>
</feature>
<keyword evidence="6" id="KW-1185">Reference proteome</keyword>
<reference evidence="5 6" key="2">
    <citation type="submission" date="2019-08" db="EMBL/GenBank/DDBJ databases">
        <title>Jejuicoccus antrihumi gen. nov., sp. nov., a new member of the family Dermacoccaceae isolated from a cave.</title>
        <authorList>
            <person name="Schumann P."/>
            <person name="Kim I.S."/>
        </authorList>
    </citation>
    <scope>NUCLEOTIDE SEQUENCE [LARGE SCALE GENOMIC DNA]</scope>
    <source>
        <strain evidence="5 6">C5-26</strain>
    </source>
</reference>
<comment type="caution">
    <text evidence="5">The sequence shown here is derived from an EMBL/GenBank/DDBJ whole genome shotgun (WGS) entry which is preliminary data.</text>
</comment>
<evidence type="ECO:0000313" key="5">
    <source>
        <dbReference type="EMBL" id="TWP38694.1"/>
    </source>
</evidence>
<dbReference type="Pfam" id="PF00106">
    <property type="entry name" value="adh_short"/>
    <property type="match status" value="1"/>
</dbReference>
<dbReference type="PANTHER" id="PTHR44169:SF6">
    <property type="entry name" value="NADPH-DEPENDENT 1-ACYLDIHYDROXYACETONE PHOSPHATE REDUCTASE"/>
    <property type="match status" value="1"/>
</dbReference>
<evidence type="ECO:0000256" key="3">
    <source>
        <dbReference type="RuleBase" id="RU000363"/>
    </source>
</evidence>
<dbReference type="EMBL" id="VCQV01000002">
    <property type="protein sequence ID" value="TWP38694.1"/>
    <property type="molecule type" value="Genomic_DNA"/>
</dbReference>
<dbReference type="PANTHER" id="PTHR44169">
    <property type="entry name" value="NADPH-DEPENDENT 1-ACYLDIHYDROXYACETONE PHOSPHATE REDUCTASE"/>
    <property type="match status" value="1"/>
</dbReference>
<comment type="similarity">
    <text evidence="1 3">Belongs to the short-chain dehydrogenases/reductases (SDR) family.</text>
</comment>
<dbReference type="Proteomes" id="UP000320244">
    <property type="component" value="Unassembled WGS sequence"/>
</dbReference>